<gene>
    <name evidence="1" type="ORF">AL705_06585</name>
    <name evidence="2" type="ORF">LC603019_01304</name>
</gene>
<sequence>MAVTVKITLQDSPVQISAQVDDGAAVLAQVKDALASQAGVLEFTDVKKHQYVVAASKIVAAEVSAEEGRKVGFAN</sequence>
<dbReference type="EMBL" id="CP012390">
    <property type="protein sequence ID" value="ALE19282.1"/>
    <property type="molecule type" value="Genomic_DNA"/>
</dbReference>
<evidence type="ECO:0000313" key="4">
    <source>
        <dbReference type="Proteomes" id="UP000324288"/>
    </source>
</evidence>
<dbReference type="GeneID" id="84895207"/>
<dbReference type="Proteomes" id="UP000068137">
    <property type="component" value="Chromosome"/>
</dbReference>
<keyword evidence="4" id="KW-1185">Reference proteome</keyword>
<dbReference type="InterPro" id="IPR021456">
    <property type="entry name" value="DUF3107"/>
</dbReference>
<dbReference type="KEGG" id="cbq:AL705_06585"/>
<dbReference type="RefSeq" id="WP_053962327.1">
    <property type="nucleotide sequence ID" value="NZ_CAJPTR010000090.1"/>
</dbReference>
<dbReference type="Pfam" id="PF11305">
    <property type="entry name" value="DUF3107"/>
    <property type="match status" value="1"/>
</dbReference>
<reference evidence="1 3" key="1">
    <citation type="journal article" date="2015" name="Genome Announc.">
        <title>Complete Genome Sequences for Two Strains of a Novel Fastidious, Partially Acid-Fast, Gram-Positive Corynebacterineae Bacterium, Derived from Human Clinical Samples.</title>
        <authorList>
            <person name="Nicholson A.C."/>
            <person name="Bell M."/>
            <person name="Humrighouse B.W."/>
            <person name="McQuiston J.R."/>
        </authorList>
    </citation>
    <scope>NUCLEOTIDE SEQUENCE [LARGE SCALE GENOMIC DNA]</scope>
    <source>
        <strain evidence="1 3">X1698</strain>
    </source>
</reference>
<name>A0A0M4LZS7_9ACTN</name>
<reference evidence="1" key="2">
    <citation type="journal article" date="2016" name="Int. J. Syst. Evol. Microbiol.">
        <title>Lawsonella clevelandensis gen. nov., sp. nov., a new member of the suborder Corynebacterineae isolated from human abscesses.</title>
        <authorList>
            <person name="Bell M.E."/>
            <person name="Bernard K.A."/>
            <person name="Harrington S.M."/>
            <person name="Patel N.B."/>
            <person name="Tucker T.A."/>
            <person name="Metcalfe M.G."/>
            <person name="McQuiston J.R."/>
        </authorList>
    </citation>
    <scope>NUCLEOTIDE SEQUENCE</scope>
    <source>
        <strain evidence="1">X1698</strain>
    </source>
</reference>
<organism evidence="1 3">
    <name type="scientific">Lawsonella clevelandensis</name>
    <dbReference type="NCBI Taxonomy" id="1528099"/>
    <lineage>
        <taxon>Bacteria</taxon>
        <taxon>Bacillati</taxon>
        <taxon>Actinomycetota</taxon>
        <taxon>Actinomycetes</taxon>
        <taxon>Mycobacteriales</taxon>
        <taxon>Lawsonellaceae</taxon>
        <taxon>Lawsonella</taxon>
    </lineage>
</organism>
<dbReference type="AlphaFoldDB" id="A0A0M4LZS7"/>
<accession>A0A0M4LZS7</accession>
<dbReference type="Proteomes" id="UP000324288">
    <property type="component" value="Chromosome"/>
</dbReference>
<reference evidence="2 4" key="3">
    <citation type="submission" date="2019-04" db="EMBL/GenBank/DDBJ databases">
        <authorList>
            <person name="Seth-Smith MB H."/>
            <person name="Seth-Smith H."/>
        </authorList>
    </citation>
    <scope>NUCLEOTIDE SEQUENCE [LARGE SCALE GENOMIC DNA]</scope>
    <source>
        <strain evidence="2">USB-603019</strain>
    </source>
</reference>
<evidence type="ECO:0000313" key="3">
    <source>
        <dbReference type="Proteomes" id="UP000068137"/>
    </source>
</evidence>
<dbReference type="EMBL" id="LR584267">
    <property type="protein sequence ID" value="VHO01340.1"/>
    <property type="molecule type" value="Genomic_DNA"/>
</dbReference>
<evidence type="ECO:0000313" key="2">
    <source>
        <dbReference type="EMBL" id="VHO01340.1"/>
    </source>
</evidence>
<protein>
    <recommendedName>
        <fullName evidence="5">DUF3107 domain-containing protein</fullName>
    </recommendedName>
</protein>
<proteinExistence type="predicted"/>
<evidence type="ECO:0000313" key="1">
    <source>
        <dbReference type="EMBL" id="ALE19282.1"/>
    </source>
</evidence>
<evidence type="ECO:0008006" key="5">
    <source>
        <dbReference type="Google" id="ProtNLM"/>
    </source>
</evidence>